<reference evidence="1 2" key="1">
    <citation type="submission" date="2015-05" db="EMBL/GenBank/DDBJ databases">
        <title>Draft genome sequence of Microvirga vignae strain BR3299, a novel nitrogen fixing bacteria isolated from Brazil semi-aired region.</title>
        <authorList>
            <person name="Zilli J.E."/>
            <person name="Passos S.R."/>
            <person name="Leite J."/>
            <person name="Baldani J.I."/>
            <person name="Xavier G.R."/>
            <person name="Rumjaneck N.G."/>
            <person name="Simoes-Araujo J.L."/>
        </authorList>
    </citation>
    <scope>NUCLEOTIDE SEQUENCE [LARGE SCALE GENOMIC DNA]</scope>
    <source>
        <strain evidence="1 2">BR3299</strain>
    </source>
</reference>
<protein>
    <submittedName>
        <fullName evidence="1">Uncharacterized protein</fullName>
    </submittedName>
</protein>
<dbReference type="Proteomes" id="UP000035489">
    <property type="component" value="Unassembled WGS sequence"/>
</dbReference>
<evidence type="ECO:0000313" key="2">
    <source>
        <dbReference type="Proteomes" id="UP000035489"/>
    </source>
</evidence>
<comment type="caution">
    <text evidence="1">The sequence shown here is derived from an EMBL/GenBank/DDBJ whole genome shotgun (WGS) entry which is preliminary data.</text>
</comment>
<name>A0A0H1RHJ3_9HYPH</name>
<organism evidence="1 2">
    <name type="scientific">Microvirga vignae</name>
    <dbReference type="NCBI Taxonomy" id="1225564"/>
    <lineage>
        <taxon>Bacteria</taxon>
        <taxon>Pseudomonadati</taxon>
        <taxon>Pseudomonadota</taxon>
        <taxon>Alphaproteobacteria</taxon>
        <taxon>Hyphomicrobiales</taxon>
        <taxon>Methylobacteriaceae</taxon>
        <taxon>Microvirga</taxon>
    </lineage>
</organism>
<dbReference type="PATRIC" id="fig|1225564.3.peg.315"/>
<proteinExistence type="predicted"/>
<dbReference type="STRING" id="1225564.AA309_02880"/>
<accession>A0A0H1RHJ3</accession>
<evidence type="ECO:0000313" key="1">
    <source>
        <dbReference type="EMBL" id="KLK94534.1"/>
    </source>
</evidence>
<sequence>MRERARQLIFYLCGVAGINENHISDLDRHSAHRSMSRRFKTLKKCRFLLSHDQWEHSRAIIIETNMRWPPHLR</sequence>
<gene>
    <name evidence="1" type="ORF">AA309_02880</name>
</gene>
<dbReference type="EMBL" id="LCYG01000011">
    <property type="protein sequence ID" value="KLK94534.1"/>
    <property type="molecule type" value="Genomic_DNA"/>
</dbReference>
<dbReference type="AlphaFoldDB" id="A0A0H1RHJ3"/>
<keyword evidence="2" id="KW-1185">Reference proteome</keyword>